<comment type="caution">
    <text evidence="4">The sequence shown here is derived from an EMBL/GenBank/DDBJ whole genome shotgun (WGS) entry which is preliminary data.</text>
</comment>
<dbReference type="PANTHER" id="PTHR43877:SF2">
    <property type="entry name" value="AMINOALKYLPHOSPHONATE N-ACETYLTRANSFERASE-RELATED"/>
    <property type="match status" value="1"/>
</dbReference>
<accession>A0ABV7XF19</accession>
<dbReference type="Gene3D" id="3.40.630.30">
    <property type="match status" value="1"/>
</dbReference>
<protein>
    <submittedName>
        <fullName evidence="4">GNAT family acetyltransferase</fullName>
        <ecNumber evidence="4">2.3.1.-</ecNumber>
    </submittedName>
</protein>
<proteinExistence type="predicted"/>
<dbReference type="EC" id="2.3.1.-" evidence="4"/>
<evidence type="ECO:0000259" key="3">
    <source>
        <dbReference type="PROSITE" id="PS51186"/>
    </source>
</evidence>
<dbReference type="SUPFAM" id="SSF55729">
    <property type="entry name" value="Acyl-CoA N-acyltransferases (Nat)"/>
    <property type="match status" value="1"/>
</dbReference>
<keyword evidence="1 4" id="KW-0808">Transferase</keyword>
<dbReference type="Proteomes" id="UP001595615">
    <property type="component" value="Unassembled WGS sequence"/>
</dbReference>
<dbReference type="InterPro" id="IPR016181">
    <property type="entry name" value="Acyl_CoA_acyltransferase"/>
</dbReference>
<dbReference type="InterPro" id="IPR050832">
    <property type="entry name" value="Bact_Acetyltransf"/>
</dbReference>
<evidence type="ECO:0000313" key="4">
    <source>
        <dbReference type="EMBL" id="MFC3714516.1"/>
    </source>
</evidence>
<dbReference type="CDD" id="cd04301">
    <property type="entry name" value="NAT_SF"/>
    <property type="match status" value="1"/>
</dbReference>
<name>A0ABV7XF19_9SPHN</name>
<dbReference type="RefSeq" id="WP_380864228.1">
    <property type="nucleotide sequence ID" value="NZ_JBHRXV010000018.1"/>
</dbReference>
<feature type="domain" description="N-acetyltransferase" evidence="3">
    <location>
        <begin position="2"/>
        <end position="138"/>
    </location>
</feature>
<dbReference type="NCBIfam" id="NF002959">
    <property type="entry name" value="PRK03624.1"/>
    <property type="match status" value="1"/>
</dbReference>
<organism evidence="4 5">
    <name type="scientific">Sphingoaurantiacus capsulatus</name>
    <dbReference type="NCBI Taxonomy" id="1771310"/>
    <lineage>
        <taxon>Bacteria</taxon>
        <taxon>Pseudomonadati</taxon>
        <taxon>Pseudomonadota</taxon>
        <taxon>Alphaproteobacteria</taxon>
        <taxon>Sphingomonadales</taxon>
        <taxon>Sphingosinicellaceae</taxon>
        <taxon>Sphingoaurantiacus</taxon>
    </lineage>
</organism>
<reference evidence="5" key="1">
    <citation type="journal article" date="2019" name="Int. J. Syst. Evol. Microbiol.">
        <title>The Global Catalogue of Microorganisms (GCM) 10K type strain sequencing project: providing services to taxonomists for standard genome sequencing and annotation.</title>
        <authorList>
            <consortium name="The Broad Institute Genomics Platform"/>
            <consortium name="The Broad Institute Genome Sequencing Center for Infectious Disease"/>
            <person name="Wu L."/>
            <person name="Ma J."/>
        </authorList>
    </citation>
    <scope>NUCLEOTIDE SEQUENCE [LARGE SCALE GENOMIC DNA]</scope>
    <source>
        <strain evidence="5">KCTC 42644</strain>
    </source>
</reference>
<sequence>MIAIGALEPQEADAAVALWQACGLTRPWNDPHADLKFAFDTPTSTILAGRIDGKLAATVMVGFDGHRGWVYYLAVDPTLQRGGHGAVMMRAAEDWLRGQGVPKLNLMVRGDNAVATGFYEAIGYDRSDVIVLQKFLDA</sequence>
<dbReference type="GO" id="GO:0016746">
    <property type="term" value="F:acyltransferase activity"/>
    <property type="evidence" value="ECO:0007669"/>
    <property type="project" value="UniProtKB-KW"/>
</dbReference>
<keyword evidence="2 4" id="KW-0012">Acyltransferase</keyword>
<evidence type="ECO:0000256" key="1">
    <source>
        <dbReference type="ARBA" id="ARBA00022679"/>
    </source>
</evidence>
<dbReference type="PROSITE" id="PS51186">
    <property type="entry name" value="GNAT"/>
    <property type="match status" value="1"/>
</dbReference>
<evidence type="ECO:0000313" key="5">
    <source>
        <dbReference type="Proteomes" id="UP001595615"/>
    </source>
</evidence>
<evidence type="ECO:0000256" key="2">
    <source>
        <dbReference type="ARBA" id="ARBA00023315"/>
    </source>
</evidence>
<dbReference type="Pfam" id="PF00583">
    <property type="entry name" value="Acetyltransf_1"/>
    <property type="match status" value="1"/>
</dbReference>
<keyword evidence="5" id="KW-1185">Reference proteome</keyword>
<dbReference type="EMBL" id="JBHRXV010000018">
    <property type="protein sequence ID" value="MFC3714516.1"/>
    <property type="molecule type" value="Genomic_DNA"/>
</dbReference>
<dbReference type="InterPro" id="IPR000182">
    <property type="entry name" value="GNAT_dom"/>
</dbReference>
<dbReference type="PANTHER" id="PTHR43877">
    <property type="entry name" value="AMINOALKYLPHOSPHONATE N-ACETYLTRANSFERASE-RELATED-RELATED"/>
    <property type="match status" value="1"/>
</dbReference>
<gene>
    <name evidence="4" type="ORF">ACFOMD_18260</name>
</gene>